<keyword evidence="1" id="KW-0614">Plasmid</keyword>
<gene>
    <name evidence="1" type="ordered locus">MexAM1_META2p0986</name>
</gene>
<dbReference type="EMBL" id="CP001511">
    <property type="protein sequence ID" value="ACS43780.1"/>
    <property type="molecule type" value="Genomic_DNA"/>
</dbReference>
<dbReference type="OrthoDB" id="259086at2"/>
<dbReference type="AlphaFoldDB" id="C5B5P8"/>
<dbReference type="HOGENOM" id="CLU_2130543_0_0_5"/>
<evidence type="ECO:0000313" key="2">
    <source>
        <dbReference type="Proteomes" id="UP000009081"/>
    </source>
</evidence>
<reference evidence="1 2" key="1">
    <citation type="journal article" date="2009" name="PLoS ONE">
        <title>Methylobacterium genome sequences: a reference blueprint to investigate microbial metabolism of C1 compounds from natural and industrial sources.</title>
        <authorList>
            <person name="Vuilleumier S."/>
            <person name="Chistoserdova L."/>
            <person name="Lee M.-C."/>
            <person name="Bringel F."/>
            <person name="Lajus A."/>
            <person name="Zhou Y."/>
            <person name="Gourion B."/>
            <person name="Barbe V."/>
            <person name="Chang J."/>
            <person name="Cruveiller S."/>
            <person name="Dossat C."/>
            <person name="Gillett W."/>
            <person name="Gruffaz C."/>
            <person name="Haugen E."/>
            <person name="Hourcade E."/>
            <person name="Levy R."/>
            <person name="Mangenot S."/>
            <person name="Muller E."/>
            <person name="Nadalig T."/>
            <person name="Pagni M."/>
            <person name="Penny C."/>
            <person name="Peyraud R."/>
            <person name="Robinson D.G."/>
            <person name="Roche D."/>
            <person name="Rouy Z."/>
            <person name="Saenampechek C."/>
            <person name="Salvignol G."/>
            <person name="Vallenet D."/>
            <person name="Wu Z."/>
            <person name="Marx C.J."/>
            <person name="Vorholt J.A."/>
            <person name="Olson M.V."/>
            <person name="Kaul R."/>
            <person name="Weissenbach J."/>
            <person name="Medigue C."/>
            <person name="Lidstrom M.E."/>
        </authorList>
    </citation>
    <scope>NUCLEOTIDE SEQUENCE [LARGE SCALE GENOMIC DNA]</scope>
    <source>
        <strain evidence="2">ATCC 14718 / DSM 1338 / JCM 2805 / NCIMB 9133 / AM1</strain>
    </source>
</reference>
<accession>C5B5P8</accession>
<protein>
    <recommendedName>
        <fullName evidence="3">Zinc/iron-chelating domain-containing protein</fullName>
    </recommendedName>
</protein>
<proteinExistence type="predicted"/>
<keyword evidence="2" id="KW-1185">Reference proteome</keyword>
<geneLocation type="plasmid" evidence="1 2">
    <name>megaplasmid</name>
</geneLocation>
<dbReference type="Proteomes" id="UP000009081">
    <property type="component" value="Plasmid megaplasmid"/>
</dbReference>
<evidence type="ECO:0000313" key="1">
    <source>
        <dbReference type="EMBL" id="ACS43780.1"/>
    </source>
</evidence>
<name>C5B5P8_METEA</name>
<dbReference type="KEGG" id="mea:Mex_2p0986"/>
<organism evidence="1 2">
    <name type="scientific">Methylorubrum extorquens (strain ATCC 14718 / DSM 1338 / JCM 2805 / NCIMB 9133 / AM1)</name>
    <name type="common">Methylobacterium extorquens</name>
    <dbReference type="NCBI Taxonomy" id="272630"/>
    <lineage>
        <taxon>Bacteria</taxon>
        <taxon>Pseudomonadati</taxon>
        <taxon>Pseudomonadota</taxon>
        <taxon>Alphaproteobacteria</taxon>
        <taxon>Hyphomicrobiales</taxon>
        <taxon>Methylobacteriaceae</taxon>
        <taxon>Methylorubrum</taxon>
    </lineage>
</organism>
<evidence type="ECO:0008006" key="3">
    <source>
        <dbReference type="Google" id="ProtNLM"/>
    </source>
</evidence>
<sequence>MMLYAVDGVELFQRQGEDARALLPERLARAGLPFEPLAPGLRHRSPEGDPVLIWIFRCRSLGPDGRCEIYERRPAICRNYVERSDPLCVHYGGSEAGDPSGCDVFALRSLGRG</sequence>